<dbReference type="Proteomes" id="UP000015105">
    <property type="component" value="Chromosome 1D"/>
</dbReference>
<keyword evidence="10" id="KW-1185">Reference proteome</keyword>
<dbReference type="STRING" id="200361.A0A452YGR6"/>
<dbReference type="InterPro" id="IPR027806">
    <property type="entry name" value="HARBI1_dom"/>
</dbReference>
<evidence type="ECO:0000259" key="8">
    <source>
        <dbReference type="Pfam" id="PF13359"/>
    </source>
</evidence>
<comment type="similarity">
    <text evidence="3">Belongs to the HARBI1 family.</text>
</comment>
<dbReference type="GO" id="GO:0046872">
    <property type="term" value="F:metal ion binding"/>
    <property type="evidence" value="ECO:0007669"/>
    <property type="project" value="UniProtKB-KW"/>
</dbReference>
<dbReference type="Pfam" id="PF13359">
    <property type="entry name" value="DDE_Tnp_4"/>
    <property type="match status" value="1"/>
</dbReference>
<reference evidence="9" key="4">
    <citation type="submission" date="2019-03" db="UniProtKB">
        <authorList>
            <consortium name="EnsemblPlants"/>
        </authorList>
    </citation>
    <scope>IDENTIFICATION</scope>
</reference>
<dbReference type="PANTHER" id="PTHR22930">
    <property type="match status" value="1"/>
</dbReference>
<reference evidence="10" key="1">
    <citation type="journal article" date="2014" name="Science">
        <title>Ancient hybridizations among the ancestral genomes of bread wheat.</title>
        <authorList>
            <consortium name="International Wheat Genome Sequencing Consortium,"/>
            <person name="Marcussen T."/>
            <person name="Sandve S.R."/>
            <person name="Heier L."/>
            <person name="Spannagl M."/>
            <person name="Pfeifer M."/>
            <person name="Jakobsen K.S."/>
            <person name="Wulff B.B."/>
            <person name="Steuernagel B."/>
            <person name="Mayer K.F."/>
            <person name="Olsen O.A."/>
        </authorList>
    </citation>
    <scope>NUCLEOTIDE SEQUENCE [LARGE SCALE GENOMIC DNA]</scope>
    <source>
        <strain evidence="10">cv. AL8/78</strain>
    </source>
</reference>
<evidence type="ECO:0000313" key="9">
    <source>
        <dbReference type="EnsemblPlants" id="AET1Gv20412500.1"/>
    </source>
</evidence>
<keyword evidence="7" id="KW-0539">Nucleus</keyword>
<comment type="cofactor">
    <cofactor evidence="1">
        <name>a divalent metal cation</name>
        <dbReference type="ChEBI" id="CHEBI:60240"/>
    </cofactor>
</comment>
<feature type="domain" description="DDE Tnp4" evidence="8">
    <location>
        <begin position="2"/>
        <end position="71"/>
    </location>
</feature>
<evidence type="ECO:0000256" key="7">
    <source>
        <dbReference type="ARBA" id="ARBA00023242"/>
    </source>
</evidence>
<protein>
    <recommendedName>
        <fullName evidence="8">DDE Tnp4 domain-containing protein</fullName>
    </recommendedName>
</protein>
<keyword evidence="4" id="KW-0540">Nuclease</keyword>
<comment type="subcellular location">
    <subcellularLocation>
        <location evidence="2">Nucleus</location>
    </subcellularLocation>
</comment>
<organism evidence="9 10">
    <name type="scientific">Aegilops tauschii subsp. strangulata</name>
    <name type="common">Goatgrass</name>
    <dbReference type="NCBI Taxonomy" id="200361"/>
    <lineage>
        <taxon>Eukaryota</taxon>
        <taxon>Viridiplantae</taxon>
        <taxon>Streptophyta</taxon>
        <taxon>Embryophyta</taxon>
        <taxon>Tracheophyta</taxon>
        <taxon>Spermatophyta</taxon>
        <taxon>Magnoliopsida</taxon>
        <taxon>Liliopsida</taxon>
        <taxon>Poales</taxon>
        <taxon>Poaceae</taxon>
        <taxon>BOP clade</taxon>
        <taxon>Pooideae</taxon>
        <taxon>Triticodae</taxon>
        <taxon>Triticeae</taxon>
        <taxon>Triticinae</taxon>
        <taxon>Aegilops</taxon>
    </lineage>
</organism>
<dbReference type="InterPro" id="IPR045249">
    <property type="entry name" value="HARBI1-like"/>
</dbReference>
<evidence type="ECO:0000256" key="5">
    <source>
        <dbReference type="ARBA" id="ARBA00022723"/>
    </source>
</evidence>
<name>A0A452YGR6_AEGTS</name>
<evidence type="ECO:0000256" key="4">
    <source>
        <dbReference type="ARBA" id="ARBA00022722"/>
    </source>
</evidence>
<dbReference type="EnsemblPlants" id="AET1Gv20412500.1">
    <property type="protein sequence ID" value="AET1Gv20412500.1"/>
    <property type="gene ID" value="AET1Gv20412500"/>
</dbReference>
<evidence type="ECO:0000256" key="3">
    <source>
        <dbReference type="ARBA" id="ARBA00006958"/>
    </source>
</evidence>
<keyword evidence="5" id="KW-0479">Metal-binding</keyword>
<evidence type="ECO:0000256" key="1">
    <source>
        <dbReference type="ARBA" id="ARBA00001968"/>
    </source>
</evidence>
<dbReference type="AlphaFoldDB" id="A0A452YGR6"/>
<reference evidence="10" key="2">
    <citation type="journal article" date="2017" name="Nat. Plants">
        <title>The Aegilops tauschii genome reveals multiple impacts of transposons.</title>
        <authorList>
            <person name="Zhao G."/>
            <person name="Zou C."/>
            <person name="Li K."/>
            <person name="Wang K."/>
            <person name="Li T."/>
            <person name="Gao L."/>
            <person name="Zhang X."/>
            <person name="Wang H."/>
            <person name="Yang Z."/>
            <person name="Liu X."/>
            <person name="Jiang W."/>
            <person name="Mao L."/>
            <person name="Kong X."/>
            <person name="Jiao Y."/>
            <person name="Jia J."/>
        </authorList>
    </citation>
    <scope>NUCLEOTIDE SEQUENCE [LARGE SCALE GENOMIC DNA]</scope>
    <source>
        <strain evidence="10">cv. AL8/78</strain>
    </source>
</reference>
<dbReference type="GO" id="GO:0016787">
    <property type="term" value="F:hydrolase activity"/>
    <property type="evidence" value="ECO:0007669"/>
    <property type="project" value="UniProtKB-KW"/>
</dbReference>
<reference evidence="9" key="5">
    <citation type="journal article" date="2021" name="G3 (Bethesda)">
        <title>Aegilops tauschii genome assembly Aet v5.0 features greater sequence contiguity and improved annotation.</title>
        <authorList>
            <person name="Wang L."/>
            <person name="Zhu T."/>
            <person name="Rodriguez J.C."/>
            <person name="Deal K.R."/>
            <person name="Dubcovsky J."/>
            <person name="McGuire P.E."/>
            <person name="Lux T."/>
            <person name="Spannagl M."/>
            <person name="Mayer K.F.X."/>
            <person name="Baldrich P."/>
            <person name="Meyers B.C."/>
            <person name="Huo N."/>
            <person name="Gu Y.Q."/>
            <person name="Zhou H."/>
            <person name="Devos K.M."/>
            <person name="Bennetzen J.L."/>
            <person name="Unver T."/>
            <person name="Budak H."/>
            <person name="Gulick P.J."/>
            <person name="Galiba G."/>
            <person name="Kalapos B."/>
            <person name="Nelson D.R."/>
            <person name="Li P."/>
            <person name="You F.M."/>
            <person name="Luo M.C."/>
            <person name="Dvorak J."/>
        </authorList>
    </citation>
    <scope>NUCLEOTIDE SEQUENCE [LARGE SCALE GENOMIC DNA]</scope>
    <source>
        <strain evidence="9">cv. AL8/78</strain>
    </source>
</reference>
<evidence type="ECO:0000256" key="6">
    <source>
        <dbReference type="ARBA" id="ARBA00022801"/>
    </source>
</evidence>
<sequence>MYYLVDSGYPNRVGYLAPYKGQTYHLPEFRAGRPPTGKLEVYNHAHSSLRNVVERTFGVLKQKWRILRNVLV</sequence>
<evidence type="ECO:0000256" key="2">
    <source>
        <dbReference type="ARBA" id="ARBA00004123"/>
    </source>
</evidence>
<accession>A0A452YGR6</accession>
<dbReference type="Gramene" id="AET1Gv20412500.1">
    <property type="protein sequence ID" value="AET1Gv20412500.1"/>
    <property type="gene ID" value="AET1Gv20412500"/>
</dbReference>
<evidence type="ECO:0000313" key="10">
    <source>
        <dbReference type="Proteomes" id="UP000015105"/>
    </source>
</evidence>
<dbReference type="PANTHER" id="PTHR22930:SF221">
    <property type="entry name" value="NUCLEASE HARBI1"/>
    <property type="match status" value="1"/>
</dbReference>
<dbReference type="GO" id="GO:0005634">
    <property type="term" value="C:nucleus"/>
    <property type="evidence" value="ECO:0007669"/>
    <property type="project" value="UniProtKB-SubCell"/>
</dbReference>
<proteinExistence type="inferred from homology"/>
<dbReference type="GO" id="GO:0004518">
    <property type="term" value="F:nuclease activity"/>
    <property type="evidence" value="ECO:0007669"/>
    <property type="project" value="UniProtKB-KW"/>
</dbReference>
<keyword evidence="6" id="KW-0378">Hydrolase</keyword>
<reference evidence="9" key="3">
    <citation type="journal article" date="2017" name="Nature">
        <title>Genome sequence of the progenitor of the wheat D genome Aegilops tauschii.</title>
        <authorList>
            <person name="Luo M.C."/>
            <person name="Gu Y.Q."/>
            <person name="Puiu D."/>
            <person name="Wang H."/>
            <person name="Twardziok S.O."/>
            <person name="Deal K.R."/>
            <person name="Huo N."/>
            <person name="Zhu T."/>
            <person name="Wang L."/>
            <person name="Wang Y."/>
            <person name="McGuire P.E."/>
            <person name="Liu S."/>
            <person name="Long H."/>
            <person name="Ramasamy R.K."/>
            <person name="Rodriguez J.C."/>
            <person name="Van S.L."/>
            <person name="Yuan L."/>
            <person name="Wang Z."/>
            <person name="Xia Z."/>
            <person name="Xiao L."/>
            <person name="Anderson O.D."/>
            <person name="Ouyang S."/>
            <person name="Liang Y."/>
            <person name="Zimin A.V."/>
            <person name="Pertea G."/>
            <person name="Qi P."/>
            <person name="Bennetzen J.L."/>
            <person name="Dai X."/>
            <person name="Dawson M.W."/>
            <person name="Muller H.G."/>
            <person name="Kugler K."/>
            <person name="Rivarola-Duarte L."/>
            <person name="Spannagl M."/>
            <person name="Mayer K.F.X."/>
            <person name="Lu F.H."/>
            <person name="Bevan M.W."/>
            <person name="Leroy P."/>
            <person name="Li P."/>
            <person name="You F.M."/>
            <person name="Sun Q."/>
            <person name="Liu Z."/>
            <person name="Lyons E."/>
            <person name="Wicker T."/>
            <person name="Salzberg S.L."/>
            <person name="Devos K.M."/>
            <person name="Dvorak J."/>
        </authorList>
    </citation>
    <scope>NUCLEOTIDE SEQUENCE [LARGE SCALE GENOMIC DNA]</scope>
    <source>
        <strain evidence="9">cv. AL8/78</strain>
    </source>
</reference>